<evidence type="ECO:0000256" key="5">
    <source>
        <dbReference type="ARBA" id="ARBA00022553"/>
    </source>
</evidence>
<keyword evidence="13 19" id="KW-1133">Transmembrane helix</keyword>
<comment type="subcellular location">
    <subcellularLocation>
        <location evidence="1">Membrane</location>
        <topology evidence="1">Single-pass type I membrane protein</topology>
    </subcellularLocation>
</comment>
<dbReference type="Gene3D" id="2.60.120.430">
    <property type="entry name" value="Galactose-binding lectin"/>
    <property type="match status" value="1"/>
</dbReference>
<dbReference type="Gene3D" id="3.80.10.10">
    <property type="entry name" value="Ribonuclease Inhibitor"/>
    <property type="match status" value="2"/>
</dbReference>
<feature type="signal peptide" evidence="20">
    <location>
        <begin position="1"/>
        <end position="23"/>
    </location>
</feature>
<dbReference type="Proteomes" id="UP001064489">
    <property type="component" value="Chromosome 2"/>
</dbReference>
<dbReference type="SUPFAM" id="SSF56112">
    <property type="entry name" value="Protein kinase-like (PK-like)"/>
    <property type="match status" value="1"/>
</dbReference>
<dbReference type="SUPFAM" id="SSF52058">
    <property type="entry name" value="L domain-like"/>
    <property type="match status" value="1"/>
</dbReference>
<sequence length="1068" mass="119255">MDQSFLLLVLLLNLFFLCQLGSAFQSRSSSHVVPGTFSTNGAGLPYGARFPGPGNRQRGSIYDRNMSDGFYPYWSDCDIDGGLPCREMVALKALISKLGLNPAPSITRGFCGEDRSLGSITIGCTCNGSVCHITEINMDNAGLTGVIVGEVAELAYLKTLDLSNNEIHGYIPNDIGNLTNLTTLDLNGNQLSGTIPESLGNLNKLKNLFLYMNLLSGWIPQSLGNLSSLQYLNLRGNKLSGEIPSELGNLSQLELLRLDDNELSGELPSELGNLSNLEDFWVTSNKLKGELPKEYENLKNLTYFEVGGNYLSGSIPPFIANWTNLTSLNLMGNDFDGGLPPEIFNMTSLEYLWVSDLKKPGLKFPESANLSNVNQVILRDCSITGKIPEYIGNWSWLRVLDLSFNSLNGGIPDSFQNLSLLKMFLTGNKLSGTIPGWIDDVVYYKGDLSYNDFTFPEPGKEHMYISSNNSINDTSLDTRKINVEPKNRTKIYQIMDKRCHDKKSKFHSLFINAGGEEITIDDKRHYDADRNTSLFYTSPNHWAYSCSGDFQSSSSNSSDYIKNMTCGVASVDAPLYEKARLCPQALTYYGFCLQNGNYTVTLHFAETVYAKDEDHSSSGKRVFDIYIQGIRVWKDYNIKDRAGGPNKICNESFPATVYDNMLEIRLFWAGKGSAYNPPSLNGPLISAISVKPDFKVGGLPFAIIIVIIVAAIFIPLLLLAFMWTMGWVGHKEWRETQVELRGKSYTVKQVVDATQNFSSEMEIGRGQFGRVYKVKLIGTNIFHLDIHFSSGFEFFRHLQAVLPDQTVAVKKLSPQSKQVIDQIGREVYTLKTVKHHNLVEFLDGYFKRGLHLLIYEYMENRSLAFALFDSKSNLLLDWNTRFNICLAIAEALKYLHEDSRLKIVHRNIKPSNILLDKELNAKVSDFGLAKIYEDENLNLAIGAGDTLVYMAPEYATVKVVTEKADVYSYGIVLLEIVSGKRDADFKSDQETVYLIDKACLLHSKGKLANLIDEKLLTYNRDQALTILDIAILCIDRSPSRRPTMSGVVSVLKGNKNIKEISKVDTPSA</sequence>
<dbReference type="PROSITE" id="PS50011">
    <property type="entry name" value="PROTEIN_KINASE_DOM"/>
    <property type="match status" value="1"/>
</dbReference>
<evidence type="ECO:0000256" key="12">
    <source>
        <dbReference type="ARBA" id="ARBA00022840"/>
    </source>
</evidence>
<evidence type="ECO:0000256" key="15">
    <source>
        <dbReference type="ARBA" id="ARBA00023170"/>
    </source>
</evidence>
<keyword evidence="9 20" id="KW-0732">Signal</keyword>
<evidence type="ECO:0000256" key="10">
    <source>
        <dbReference type="ARBA" id="ARBA00022737"/>
    </source>
</evidence>
<protein>
    <recommendedName>
        <fullName evidence="3">non-specific serine/threonine protein kinase</fullName>
        <ecNumber evidence="3">2.7.11.1</ecNumber>
    </recommendedName>
</protein>
<feature type="domain" description="Protein kinase" evidence="21">
    <location>
        <begin position="757"/>
        <end position="1057"/>
    </location>
</feature>
<dbReference type="InterPro" id="IPR051824">
    <property type="entry name" value="LRR_Rcpt-Like_S/T_Kinase"/>
</dbReference>
<accession>A0AAD5IEB4</accession>
<dbReference type="PANTHER" id="PTHR48006:SF48">
    <property type="entry name" value="PROTEIN KINASE DOMAIN-CONTAINING PROTEIN"/>
    <property type="match status" value="1"/>
</dbReference>
<comment type="catalytic activity">
    <reaction evidence="17">
        <text>L-threonyl-[protein] + ATP = O-phospho-L-threonyl-[protein] + ADP + H(+)</text>
        <dbReference type="Rhea" id="RHEA:46608"/>
        <dbReference type="Rhea" id="RHEA-COMP:11060"/>
        <dbReference type="Rhea" id="RHEA-COMP:11605"/>
        <dbReference type="ChEBI" id="CHEBI:15378"/>
        <dbReference type="ChEBI" id="CHEBI:30013"/>
        <dbReference type="ChEBI" id="CHEBI:30616"/>
        <dbReference type="ChEBI" id="CHEBI:61977"/>
        <dbReference type="ChEBI" id="CHEBI:456216"/>
        <dbReference type="EC" id="2.7.11.1"/>
    </reaction>
</comment>
<dbReference type="Gene3D" id="3.30.200.20">
    <property type="entry name" value="Phosphorylase Kinase, domain 1"/>
    <property type="match status" value="1"/>
</dbReference>
<evidence type="ECO:0000256" key="1">
    <source>
        <dbReference type="ARBA" id="ARBA00004479"/>
    </source>
</evidence>
<dbReference type="FunFam" id="3.80.10.10:FF:000400">
    <property type="entry name" value="Nuclear pore complex protein NUP107"/>
    <property type="match status" value="1"/>
</dbReference>
<dbReference type="GO" id="GO:0004674">
    <property type="term" value="F:protein serine/threonine kinase activity"/>
    <property type="evidence" value="ECO:0007669"/>
    <property type="project" value="UniProtKB-KW"/>
</dbReference>
<gene>
    <name evidence="22" type="ORF">LWI28_015199</name>
</gene>
<evidence type="ECO:0000256" key="4">
    <source>
        <dbReference type="ARBA" id="ARBA00022527"/>
    </source>
</evidence>
<evidence type="ECO:0000256" key="3">
    <source>
        <dbReference type="ARBA" id="ARBA00012513"/>
    </source>
</evidence>
<reference evidence="22" key="2">
    <citation type="submission" date="2023-02" db="EMBL/GenBank/DDBJ databases">
        <authorList>
            <person name="Swenson N.G."/>
            <person name="Wegrzyn J.L."/>
            <person name="Mcevoy S.L."/>
        </authorList>
    </citation>
    <scope>NUCLEOTIDE SEQUENCE</scope>
    <source>
        <strain evidence="22">91603</strain>
        <tissue evidence="22">Leaf</tissue>
    </source>
</reference>
<dbReference type="EC" id="2.7.11.1" evidence="3"/>
<evidence type="ECO:0000256" key="2">
    <source>
        <dbReference type="ARBA" id="ARBA00009592"/>
    </source>
</evidence>
<evidence type="ECO:0000256" key="18">
    <source>
        <dbReference type="ARBA" id="ARBA00048679"/>
    </source>
</evidence>
<keyword evidence="4" id="KW-0418">Kinase</keyword>
<keyword evidence="10" id="KW-0677">Repeat</keyword>
<keyword evidence="5" id="KW-0597">Phosphoprotein</keyword>
<evidence type="ECO:0000256" key="20">
    <source>
        <dbReference type="SAM" id="SignalP"/>
    </source>
</evidence>
<keyword evidence="8 19" id="KW-0812">Transmembrane</keyword>
<dbReference type="GO" id="GO:0005524">
    <property type="term" value="F:ATP binding"/>
    <property type="evidence" value="ECO:0007669"/>
    <property type="project" value="UniProtKB-KW"/>
</dbReference>
<comment type="catalytic activity">
    <reaction evidence="18">
        <text>L-seryl-[protein] + ATP = O-phospho-L-seryl-[protein] + ADP + H(+)</text>
        <dbReference type="Rhea" id="RHEA:17989"/>
        <dbReference type="Rhea" id="RHEA-COMP:9863"/>
        <dbReference type="Rhea" id="RHEA-COMP:11604"/>
        <dbReference type="ChEBI" id="CHEBI:15378"/>
        <dbReference type="ChEBI" id="CHEBI:29999"/>
        <dbReference type="ChEBI" id="CHEBI:30616"/>
        <dbReference type="ChEBI" id="CHEBI:83421"/>
        <dbReference type="ChEBI" id="CHEBI:456216"/>
        <dbReference type="EC" id="2.7.11.1"/>
    </reaction>
</comment>
<evidence type="ECO:0000256" key="11">
    <source>
        <dbReference type="ARBA" id="ARBA00022741"/>
    </source>
</evidence>
<comment type="caution">
    <text evidence="22">The sequence shown here is derived from an EMBL/GenBank/DDBJ whole genome shotgun (WGS) entry which is preliminary data.</text>
</comment>
<dbReference type="InterPro" id="IPR055414">
    <property type="entry name" value="LRR_R13L4/SHOC2-like"/>
</dbReference>
<dbReference type="EMBL" id="JAJSOW010000106">
    <property type="protein sequence ID" value="KAI9161180.1"/>
    <property type="molecule type" value="Genomic_DNA"/>
</dbReference>
<dbReference type="GO" id="GO:0016020">
    <property type="term" value="C:membrane"/>
    <property type="evidence" value="ECO:0007669"/>
    <property type="project" value="UniProtKB-SubCell"/>
</dbReference>
<keyword evidence="23" id="KW-1185">Reference proteome</keyword>
<evidence type="ECO:0000256" key="14">
    <source>
        <dbReference type="ARBA" id="ARBA00023136"/>
    </source>
</evidence>
<evidence type="ECO:0000256" key="19">
    <source>
        <dbReference type="SAM" id="Phobius"/>
    </source>
</evidence>
<evidence type="ECO:0000256" key="7">
    <source>
        <dbReference type="ARBA" id="ARBA00022679"/>
    </source>
</evidence>
<dbReference type="SMART" id="SM00369">
    <property type="entry name" value="LRR_TYP"/>
    <property type="match status" value="4"/>
</dbReference>
<evidence type="ECO:0000256" key="16">
    <source>
        <dbReference type="ARBA" id="ARBA00023180"/>
    </source>
</evidence>
<dbReference type="InterPro" id="IPR001245">
    <property type="entry name" value="Ser-Thr/Tyr_kinase_cat_dom"/>
</dbReference>
<keyword evidence="4" id="KW-0723">Serine/threonine-protein kinase</keyword>
<evidence type="ECO:0000256" key="9">
    <source>
        <dbReference type="ARBA" id="ARBA00022729"/>
    </source>
</evidence>
<dbReference type="Pfam" id="PF07714">
    <property type="entry name" value="PK_Tyr_Ser-Thr"/>
    <property type="match status" value="1"/>
</dbReference>
<dbReference type="SMART" id="SM00365">
    <property type="entry name" value="LRR_SD22"/>
    <property type="match status" value="4"/>
</dbReference>
<dbReference type="Gene3D" id="1.10.510.10">
    <property type="entry name" value="Transferase(Phosphotransferase) domain 1"/>
    <property type="match status" value="1"/>
</dbReference>
<dbReference type="InterPro" id="IPR021720">
    <property type="entry name" value="Malectin_dom"/>
</dbReference>
<keyword evidence="7" id="KW-0808">Transferase</keyword>
<evidence type="ECO:0000313" key="23">
    <source>
        <dbReference type="Proteomes" id="UP001064489"/>
    </source>
</evidence>
<dbReference type="PANTHER" id="PTHR48006">
    <property type="entry name" value="LEUCINE-RICH REPEAT-CONTAINING PROTEIN DDB_G0281931-RELATED"/>
    <property type="match status" value="1"/>
</dbReference>
<evidence type="ECO:0000259" key="21">
    <source>
        <dbReference type="PROSITE" id="PS50011"/>
    </source>
</evidence>
<dbReference type="InterPro" id="IPR001611">
    <property type="entry name" value="Leu-rich_rpt"/>
</dbReference>
<keyword evidence="14 19" id="KW-0472">Membrane</keyword>
<evidence type="ECO:0000313" key="22">
    <source>
        <dbReference type="EMBL" id="KAI9161180.1"/>
    </source>
</evidence>
<reference evidence="22" key="1">
    <citation type="journal article" date="2022" name="Plant J.">
        <title>Strategies of tolerance reflected in two North American maple genomes.</title>
        <authorList>
            <person name="McEvoy S.L."/>
            <person name="Sezen U.U."/>
            <person name="Trouern-Trend A."/>
            <person name="McMahon S.M."/>
            <person name="Schaberg P.G."/>
            <person name="Yang J."/>
            <person name="Wegrzyn J.L."/>
            <person name="Swenson N.G."/>
        </authorList>
    </citation>
    <scope>NUCLEOTIDE SEQUENCE</scope>
    <source>
        <strain evidence="22">91603</strain>
    </source>
</reference>
<dbReference type="InterPro" id="IPR000719">
    <property type="entry name" value="Prot_kinase_dom"/>
</dbReference>
<evidence type="ECO:0000256" key="13">
    <source>
        <dbReference type="ARBA" id="ARBA00022989"/>
    </source>
</evidence>
<dbReference type="InterPro" id="IPR032675">
    <property type="entry name" value="LRR_dom_sf"/>
</dbReference>
<dbReference type="FunFam" id="3.80.10.10:FF:000041">
    <property type="entry name" value="LRR receptor-like serine/threonine-protein kinase ERECTA"/>
    <property type="match status" value="1"/>
</dbReference>
<evidence type="ECO:0000256" key="6">
    <source>
        <dbReference type="ARBA" id="ARBA00022614"/>
    </source>
</evidence>
<dbReference type="Pfam" id="PF23598">
    <property type="entry name" value="LRR_14"/>
    <property type="match status" value="1"/>
</dbReference>
<proteinExistence type="inferred from homology"/>
<keyword evidence="12" id="KW-0067">ATP-binding</keyword>
<feature type="transmembrane region" description="Helical" evidence="19">
    <location>
        <begin position="699"/>
        <end position="724"/>
    </location>
</feature>
<dbReference type="AlphaFoldDB" id="A0AAD5IEB4"/>
<dbReference type="InterPro" id="IPR011009">
    <property type="entry name" value="Kinase-like_dom_sf"/>
</dbReference>
<dbReference type="FunFam" id="1.10.510.10:FF:000769">
    <property type="entry name" value="Uncharacterized protein"/>
    <property type="match status" value="1"/>
</dbReference>
<evidence type="ECO:0000256" key="8">
    <source>
        <dbReference type="ARBA" id="ARBA00022692"/>
    </source>
</evidence>
<evidence type="ECO:0000256" key="17">
    <source>
        <dbReference type="ARBA" id="ARBA00047899"/>
    </source>
</evidence>
<name>A0AAD5IEB4_ACENE</name>
<keyword evidence="6" id="KW-0433">Leucine-rich repeat</keyword>
<dbReference type="Pfam" id="PF11721">
    <property type="entry name" value="Malectin"/>
    <property type="match status" value="1"/>
</dbReference>
<comment type="similarity">
    <text evidence="2">Belongs to the RLP family.</text>
</comment>
<dbReference type="Pfam" id="PF00560">
    <property type="entry name" value="LRR_1"/>
    <property type="match status" value="2"/>
</dbReference>
<organism evidence="22 23">
    <name type="scientific">Acer negundo</name>
    <name type="common">Box elder</name>
    <dbReference type="NCBI Taxonomy" id="4023"/>
    <lineage>
        <taxon>Eukaryota</taxon>
        <taxon>Viridiplantae</taxon>
        <taxon>Streptophyta</taxon>
        <taxon>Embryophyta</taxon>
        <taxon>Tracheophyta</taxon>
        <taxon>Spermatophyta</taxon>
        <taxon>Magnoliopsida</taxon>
        <taxon>eudicotyledons</taxon>
        <taxon>Gunneridae</taxon>
        <taxon>Pentapetalae</taxon>
        <taxon>rosids</taxon>
        <taxon>malvids</taxon>
        <taxon>Sapindales</taxon>
        <taxon>Sapindaceae</taxon>
        <taxon>Hippocastanoideae</taxon>
        <taxon>Acereae</taxon>
        <taxon>Acer</taxon>
    </lineage>
</organism>
<keyword evidence="15" id="KW-0675">Receptor</keyword>
<dbReference type="InterPro" id="IPR003591">
    <property type="entry name" value="Leu-rich_rpt_typical-subtyp"/>
</dbReference>
<feature type="chain" id="PRO_5042072785" description="non-specific serine/threonine protein kinase" evidence="20">
    <location>
        <begin position="24"/>
        <end position="1068"/>
    </location>
</feature>
<keyword evidence="16" id="KW-0325">Glycoprotein</keyword>
<keyword evidence="11" id="KW-0547">Nucleotide-binding</keyword>